<dbReference type="PANTHER" id="PTHR43776">
    <property type="entry name" value="TRANSPORT ATP-BINDING PROTEIN"/>
    <property type="match status" value="1"/>
</dbReference>
<dbReference type="PROSITE" id="PS50893">
    <property type="entry name" value="ABC_TRANSPORTER_2"/>
    <property type="match status" value="1"/>
</dbReference>
<dbReference type="Pfam" id="PF08352">
    <property type="entry name" value="oligo_HPY"/>
    <property type="match status" value="1"/>
</dbReference>
<comment type="similarity">
    <text evidence="1">Belongs to the ABC transporter superfamily.</text>
</comment>
<proteinExistence type="inferred from homology"/>
<protein>
    <submittedName>
        <fullName evidence="6">ABC transporter ATP-binding protein</fullName>
    </submittedName>
</protein>
<organism evidence="6 7">
    <name type="scientific">Nocardia jinanensis</name>
    <dbReference type="NCBI Taxonomy" id="382504"/>
    <lineage>
        <taxon>Bacteria</taxon>
        <taxon>Bacillati</taxon>
        <taxon>Actinomycetota</taxon>
        <taxon>Actinomycetes</taxon>
        <taxon>Mycobacteriales</taxon>
        <taxon>Nocardiaceae</taxon>
        <taxon>Nocardia</taxon>
    </lineage>
</organism>
<dbReference type="GO" id="GO:0016887">
    <property type="term" value="F:ATP hydrolysis activity"/>
    <property type="evidence" value="ECO:0007669"/>
    <property type="project" value="InterPro"/>
</dbReference>
<dbReference type="SUPFAM" id="SSF52540">
    <property type="entry name" value="P-loop containing nucleoside triphosphate hydrolases"/>
    <property type="match status" value="1"/>
</dbReference>
<dbReference type="Pfam" id="PF00005">
    <property type="entry name" value="ABC_tran"/>
    <property type="match status" value="1"/>
</dbReference>
<dbReference type="InterPro" id="IPR003593">
    <property type="entry name" value="AAA+_ATPase"/>
</dbReference>
<dbReference type="CDD" id="cd03257">
    <property type="entry name" value="ABC_NikE_OppD_transporters"/>
    <property type="match status" value="1"/>
</dbReference>
<dbReference type="PROSITE" id="PS00211">
    <property type="entry name" value="ABC_TRANSPORTER_1"/>
    <property type="match status" value="1"/>
</dbReference>
<dbReference type="FunFam" id="3.40.50.300:FF:000016">
    <property type="entry name" value="Oligopeptide ABC transporter ATP-binding component"/>
    <property type="match status" value="1"/>
</dbReference>
<evidence type="ECO:0000256" key="2">
    <source>
        <dbReference type="ARBA" id="ARBA00022448"/>
    </source>
</evidence>
<dbReference type="GO" id="GO:0005524">
    <property type="term" value="F:ATP binding"/>
    <property type="evidence" value="ECO:0007669"/>
    <property type="project" value="UniProtKB-KW"/>
</dbReference>
<dbReference type="PANTHER" id="PTHR43776:SF7">
    <property type="entry name" value="D,D-DIPEPTIDE TRANSPORT ATP-BINDING PROTEIN DDPF-RELATED"/>
    <property type="match status" value="1"/>
</dbReference>
<dbReference type="InterPro" id="IPR017871">
    <property type="entry name" value="ABC_transporter-like_CS"/>
</dbReference>
<keyword evidence="2" id="KW-0813">Transport</keyword>
<evidence type="ECO:0000313" key="7">
    <source>
        <dbReference type="Proteomes" id="UP000638263"/>
    </source>
</evidence>
<dbReference type="GO" id="GO:0055085">
    <property type="term" value="P:transmembrane transport"/>
    <property type="evidence" value="ECO:0007669"/>
    <property type="project" value="UniProtKB-ARBA"/>
</dbReference>
<sequence>MTRPLSTPEEATASSVERVLEVRNLVVDYHTTGGTVHAVNDVSFDVRPGETLALVGESGCGKSSTGRAILRLEKITSGEVLYRGTDLASASTKELRTLRRKLQMIFQDPVSSLNPRRRVSELVVEGLLIAGTPARECASLAREVLETVGMDPDRFGEVRPGQISGGQAQRIAIARALAIRPDLIVCDEPVSALDVSVQAQIVNLLQDLKDEYDLTLVFISHDLSVVRSVSDRVMVMYLGRVCEIGAVDQIFDSPSHPYTRALLDSVPSMTAKGGFRGPALAGEIPSPLSPPSGCPFRTRCPKAADRCAAEVPELRELDGGRKVACHFPDDE</sequence>
<dbReference type="InterPro" id="IPR027417">
    <property type="entry name" value="P-loop_NTPase"/>
</dbReference>
<evidence type="ECO:0000256" key="1">
    <source>
        <dbReference type="ARBA" id="ARBA00005417"/>
    </source>
</evidence>
<dbReference type="RefSeq" id="WP_062998078.1">
    <property type="nucleotide sequence ID" value="NZ_BMMH01000005.1"/>
</dbReference>
<comment type="caution">
    <text evidence="6">The sequence shown here is derived from an EMBL/GenBank/DDBJ whole genome shotgun (WGS) entry which is preliminary data.</text>
</comment>
<dbReference type="EMBL" id="BMMH01000005">
    <property type="protein sequence ID" value="GGL12353.1"/>
    <property type="molecule type" value="Genomic_DNA"/>
</dbReference>
<evidence type="ECO:0000259" key="5">
    <source>
        <dbReference type="PROSITE" id="PS50893"/>
    </source>
</evidence>
<gene>
    <name evidence="6" type="ORF">GCM10011588_28450</name>
</gene>
<dbReference type="Proteomes" id="UP000638263">
    <property type="component" value="Unassembled WGS sequence"/>
</dbReference>
<dbReference type="GO" id="GO:0015833">
    <property type="term" value="P:peptide transport"/>
    <property type="evidence" value="ECO:0007669"/>
    <property type="project" value="InterPro"/>
</dbReference>
<dbReference type="InterPro" id="IPR050319">
    <property type="entry name" value="ABC_transp_ATP-bind"/>
</dbReference>
<evidence type="ECO:0000256" key="3">
    <source>
        <dbReference type="ARBA" id="ARBA00022741"/>
    </source>
</evidence>
<reference evidence="6" key="2">
    <citation type="submission" date="2020-09" db="EMBL/GenBank/DDBJ databases">
        <authorList>
            <person name="Sun Q."/>
            <person name="Zhou Y."/>
        </authorList>
    </citation>
    <scope>NUCLEOTIDE SEQUENCE</scope>
    <source>
        <strain evidence="6">CGMCC 4.3508</strain>
    </source>
</reference>
<feature type="domain" description="ABC transporter" evidence="5">
    <location>
        <begin position="20"/>
        <end position="263"/>
    </location>
</feature>
<dbReference type="InterPro" id="IPR003439">
    <property type="entry name" value="ABC_transporter-like_ATP-bd"/>
</dbReference>
<keyword evidence="7" id="KW-1185">Reference proteome</keyword>
<keyword evidence="4 6" id="KW-0067">ATP-binding</keyword>
<evidence type="ECO:0000256" key="4">
    <source>
        <dbReference type="ARBA" id="ARBA00022840"/>
    </source>
</evidence>
<dbReference type="NCBIfam" id="TIGR01727">
    <property type="entry name" value="oligo_HPY"/>
    <property type="match status" value="1"/>
</dbReference>
<dbReference type="SMART" id="SM00382">
    <property type="entry name" value="AAA"/>
    <property type="match status" value="1"/>
</dbReference>
<evidence type="ECO:0000313" key="6">
    <source>
        <dbReference type="EMBL" id="GGL12353.1"/>
    </source>
</evidence>
<accession>A0A917VS44</accession>
<dbReference type="AlphaFoldDB" id="A0A917VS44"/>
<dbReference type="InterPro" id="IPR013563">
    <property type="entry name" value="Oligopep_ABC_C"/>
</dbReference>
<reference evidence="6" key="1">
    <citation type="journal article" date="2014" name="Int. J. Syst. Evol. Microbiol.">
        <title>Complete genome sequence of Corynebacterium casei LMG S-19264T (=DSM 44701T), isolated from a smear-ripened cheese.</title>
        <authorList>
            <consortium name="US DOE Joint Genome Institute (JGI-PGF)"/>
            <person name="Walter F."/>
            <person name="Albersmeier A."/>
            <person name="Kalinowski J."/>
            <person name="Ruckert C."/>
        </authorList>
    </citation>
    <scope>NUCLEOTIDE SEQUENCE</scope>
    <source>
        <strain evidence="6">CGMCC 4.3508</strain>
    </source>
</reference>
<name>A0A917VS44_9NOCA</name>
<dbReference type="Gene3D" id="3.40.50.300">
    <property type="entry name" value="P-loop containing nucleotide triphosphate hydrolases"/>
    <property type="match status" value="1"/>
</dbReference>
<keyword evidence="3" id="KW-0547">Nucleotide-binding</keyword>